<comment type="caution">
    <text evidence="7">The sequence shown here is derived from an EMBL/GenBank/DDBJ whole genome shotgun (WGS) entry which is preliminary data.</text>
</comment>
<dbReference type="InterPro" id="IPR003340">
    <property type="entry name" value="B3_DNA-bd"/>
</dbReference>
<proteinExistence type="predicted"/>
<dbReference type="GO" id="GO:0005634">
    <property type="term" value="C:nucleus"/>
    <property type="evidence" value="ECO:0007669"/>
    <property type="project" value="UniProtKB-SubCell"/>
</dbReference>
<keyword evidence="4" id="KW-0804">Transcription</keyword>
<gene>
    <name evidence="7" type="ORF">BDA96_01G489900</name>
</gene>
<comment type="subcellular location">
    <subcellularLocation>
        <location evidence="1">Nucleus</location>
    </subcellularLocation>
</comment>
<evidence type="ECO:0000256" key="5">
    <source>
        <dbReference type="ARBA" id="ARBA00023242"/>
    </source>
</evidence>
<name>A0A921S814_SORBI</name>
<reference evidence="7" key="1">
    <citation type="journal article" date="2019" name="BMC Genomics">
        <title>A new reference genome for Sorghum bicolor reveals high levels of sequence similarity between sweet and grain genotypes: implications for the genetics of sugar metabolism.</title>
        <authorList>
            <person name="Cooper E.A."/>
            <person name="Brenton Z.W."/>
            <person name="Flinn B.S."/>
            <person name="Jenkins J."/>
            <person name="Shu S."/>
            <person name="Flowers D."/>
            <person name="Luo F."/>
            <person name="Wang Y."/>
            <person name="Xia P."/>
            <person name="Barry K."/>
            <person name="Daum C."/>
            <person name="Lipzen A."/>
            <person name="Yoshinaga Y."/>
            <person name="Schmutz J."/>
            <person name="Saski C."/>
            <person name="Vermerris W."/>
            <person name="Kresovich S."/>
        </authorList>
    </citation>
    <scope>NUCLEOTIDE SEQUENCE</scope>
</reference>
<dbReference type="SMART" id="SM01019">
    <property type="entry name" value="B3"/>
    <property type="match status" value="2"/>
</dbReference>
<dbReference type="PANTHER" id="PTHR31674:SF95">
    <property type="entry name" value="B3 DOMAIN-CONTAINING PROTEIN OS03G0212300"/>
    <property type="match status" value="1"/>
</dbReference>
<evidence type="ECO:0000256" key="1">
    <source>
        <dbReference type="ARBA" id="ARBA00004123"/>
    </source>
</evidence>
<dbReference type="Pfam" id="PF02362">
    <property type="entry name" value="B3"/>
    <property type="match status" value="2"/>
</dbReference>
<accession>A0A921S814</accession>
<protein>
    <recommendedName>
        <fullName evidence="6">TF-B3 domain-containing protein</fullName>
    </recommendedName>
</protein>
<evidence type="ECO:0000256" key="4">
    <source>
        <dbReference type="ARBA" id="ARBA00023163"/>
    </source>
</evidence>
<evidence type="ECO:0000256" key="3">
    <source>
        <dbReference type="ARBA" id="ARBA00023125"/>
    </source>
</evidence>
<dbReference type="CDD" id="cd10017">
    <property type="entry name" value="B3_DNA"/>
    <property type="match status" value="2"/>
</dbReference>
<dbReference type="Gramene" id="EER95290">
    <property type="protein sequence ID" value="EER95290"/>
    <property type="gene ID" value="SORBI_3001G459400"/>
</dbReference>
<dbReference type="InterPro" id="IPR015300">
    <property type="entry name" value="DNA-bd_pseudobarrel_sf"/>
</dbReference>
<dbReference type="SUPFAM" id="SSF101936">
    <property type="entry name" value="DNA-binding pseudobarrel domain"/>
    <property type="match status" value="2"/>
</dbReference>
<keyword evidence="2" id="KW-0805">Transcription regulation</keyword>
<organism evidence="7 8">
    <name type="scientific">Sorghum bicolor</name>
    <name type="common">Sorghum</name>
    <name type="synonym">Sorghum vulgare</name>
    <dbReference type="NCBI Taxonomy" id="4558"/>
    <lineage>
        <taxon>Eukaryota</taxon>
        <taxon>Viridiplantae</taxon>
        <taxon>Streptophyta</taxon>
        <taxon>Embryophyta</taxon>
        <taxon>Tracheophyta</taxon>
        <taxon>Spermatophyta</taxon>
        <taxon>Magnoliopsida</taxon>
        <taxon>Liliopsida</taxon>
        <taxon>Poales</taxon>
        <taxon>Poaceae</taxon>
        <taxon>PACMAD clade</taxon>
        <taxon>Panicoideae</taxon>
        <taxon>Andropogonodae</taxon>
        <taxon>Andropogoneae</taxon>
        <taxon>Sorghinae</taxon>
        <taxon>Sorghum</taxon>
    </lineage>
</organism>
<dbReference type="OrthoDB" id="725474at2759"/>
<dbReference type="GO" id="GO:0003677">
    <property type="term" value="F:DNA binding"/>
    <property type="evidence" value="ECO:0007669"/>
    <property type="project" value="UniProtKB-KW"/>
</dbReference>
<evidence type="ECO:0000313" key="8">
    <source>
        <dbReference type="Proteomes" id="UP000807115"/>
    </source>
</evidence>
<keyword evidence="3" id="KW-0238">DNA-binding</keyword>
<dbReference type="Proteomes" id="UP000807115">
    <property type="component" value="Chromosome 1"/>
</dbReference>
<dbReference type="AlphaFoldDB" id="A0A921S814"/>
<dbReference type="InterPro" id="IPR039218">
    <property type="entry name" value="REM_fam"/>
</dbReference>
<sequence length="264" mass="30222">MAGLSDFEFFKILIPGMYEEALRLPTKFGEILGARRDLKLRLTGGEMMPLWDVEVFVDEKNGDMYLHKGWKKFARAHDLRKGYMLVFRYDDDGRGDLVVTVFDLTTCRKEYLHAGAGGGGNTNPGAGGGRSLPIAEPSHFAVTLRQCNLEAKQNQYLNVPVEFQDAHGYVRRRRVELQMGGRSWMVNLKRSKRLLGDRSSFKYGWHQFCVDNGLKVGDVCFFRVIREGSRCGDDDEDEEWEPEEEDDEHVLKVEVRKKNGTFVS</sequence>
<keyword evidence="5" id="KW-0539">Nucleus</keyword>
<evidence type="ECO:0000313" key="7">
    <source>
        <dbReference type="EMBL" id="KAG0552217.1"/>
    </source>
</evidence>
<evidence type="ECO:0000256" key="2">
    <source>
        <dbReference type="ARBA" id="ARBA00023015"/>
    </source>
</evidence>
<dbReference type="Gramene" id="KXG39895">
    <property type="protein sequence ID" value="KXG39895"/>
    <property type="gene ID" value="SORBI_3001G459400"/>
</dbReference>
<feature type="domain" description="TF-B3" evidence="6">
    <location>
        <begin position="7"/>
        <end position="105"/>
    </location>
</feature>
<dbReference type="EMBL" id="CM027680">
    <property type="protein sequence ID" value="KAG0552217.1"/>
    <property type="molecule type" value="Genomic_DNA"/>
</dbReference>
<evidence type="ECO:0000259" key="6">
    <source>
        <dbReference type="PROSITE" id="PS50863"/>
    </source>
</evidence>
<dbReference type="PANTHER" id="PTHR31674">
    <property type="entry name" value="B3 DOMAIN-CONTAINING PROTEIN REM-LIKE 3-RELATED"/>
    <property type="match status" value="1"/>
</dbReference>
<reference evidence="7" key="2">
    <citation type="submission" date="2020-10" db="EMBL/GenBank/DDBJ databases">
        <authorList>
            <person name="Cooper E.A."/>
            <person name="Brenton Z.W."/>
            <person name="Flinn B.S."/>
            <person name="Jenkins J."/>
            <person name="Shu S."/>
            <person name="Flowers D."/>
            <person name="Luo F."/>
            <person name="Wang Y."/>
            <person name="Xia P."/>
            <person name="Barry K."/>
            <person name="Daum C."/>
            <person name="Lipzen A."/>
            <person name="Yoshinaga Y."/>
            <person name="Schmutz J."/>
            <person name="Saski C."/>
            <person name="Vermerris W."/>
            <person name="Kresovich S."/>
        </authorList>
    </citation>
    <scope>NUCLEOTIDE SEQUENCE</scope>
</reference>
<feature type="domain" description="TF-B3" evidence="6">
    <location>
        <begin position="142"/>
        <end position="259"/>
    </location>
</feature>
<dbReference type="PROSITE" id="PS50863">
    <property type="entry name" value="B3"/>
    <property type="match status" value="2"/>
</dbReference>
<dbReference type="Gene3D" id="2.40.330.10">
    <property type="entry name" value="DNA-binding pseudobarrel domain"/>
    <property type="match status" value="2"/>
</dbReference>